<proteinExistence type="predicted"/>
<organism evidence="2 3">
    <name type="scientific">Paenibacillus thalictri</name>
    <dbReference type="NCBI Taxonomy" id="2527873"/>
    <lineage>
        <taxon>Bacteria</taxon>
        <taxon>Bacillati</taxon>
        <taxon>Bacillota</taxon>
        <taxon>Bacilli</taxon>
        <taxon>Bacillales</taxon>
        <taxon>Paenibacillaceae</taxon>
        <taxon>Paenibacillus</taxon>
    </lineage>
</organism>
<name>A0A4Q9DWZ7_9BACL</name>
<dbReference type="EMBL" id="SIRE01000004">
    <property type="protein sequence ID" value="TBL80550.1"/>
    <property type="molecule type" value="Genomic_DNA"/>
</dbReference>
<dbReference type="PANTHER" id="PTHR43143:SF1">
    <property type="entry name" value="SERINE_THREONINE-PROTEIN PHOSPHATASE CPPED1"/>
    <property type="match status" value="1"/>
</dbReference>
<evidence type="ECO:0000259" key="1">
    <source>
        <dbReference type="Pfam" id="PF00149"/>
    </source>
</evidence>
<dbReference type="InterPro" id="IPR051918">
    <property type="entry name" value="STPP_CPPED1"/>
</dbReference>
<sequence>MTGTTIRFGLMADVHQDFMYQAESRLREFIDRMNRERPDFIIQLGDFCYPREENRPFVGVWESFTGPKYHVLGNHDMDVCDKRTIMDFLGMERNYYSFDCGDYHFIVLDANFLSLEDGYADYEYGNYHKLPDAINNLTSGQLAWLKTDLAATERQTVIFSHQNLESHYVAPNMGIRNHEEFRAILREANETSGFQKVIACLNGHQHLDGVKVIDDVYYVQINSMSYYYLGKNYTTTRYSEEISAAHRLLPQCAPYEESLYAIVTLEPGLLTIEGKQSRFVGPTPLELGHSNSCGGHVLVPHINSRRLLFPAK</sequence>
<evidence type="ECO:0000313" key="3">
    <source>
        <dbReference type="Proteomes" id="UP000293142"/>
    </source>
</evidence>
<dbReference type="RefSeq" id="WP_131012152.1">
    <property type="nucleotide sequence ID" value="NZ_SIRE01000004.1"/>
</dbReference>
<dbReference type="Proteomes" id="UP000293142">
    <property type="component" value="Unassembled WGS sequence"/>
</dbReference>
<protein>
    <recommendedName>
        <fullName evidence="1">Calcineurin-like phosphoesterase domain-containing protein</fullName>
    </recommendedName>
</protein>
<dbReference type="PANTHER" id="PTHR43143">
    <property type="entry name" value="METALLOPHOSPHOESTERASE, CALCINEURIN SUPERFAMILY"/>
    <property type="match status" value="1"/>
</dbReference>
<dbReference type="Pfam" id="PF00149">
    <property type="entry name" value="Metallophos"/>
    <property type="match status" value="1"/>
</dbReference>
<comment type="caution">
    <text evidence="2">The sequence shown here is derived from an EMBL/GenBank/DDBJ whole genome shotgun (WGS) entry which is preliminary data.</text>
</comment>
<dbReference type="AlphaFoldDB" id="A0A4Q9DWZ7"/>
<evidence type="ECO:0000313" key="2">
    <source>
        <dbReference type="EMBL" id="TBL80550.1"/>
    </source>
</evidence>
<dbReference type="GO" id="GO:0016787">
    <property type="term" value="F:hydrolase activity"/>
    <property type="evidence" value="ECO:0007669"/>
    <property type="project" value="InterPro"/>
</dbReference>
<feature type="domain" description="Calcineurin-like phosphoesterase" evidence="1">
    <location>
        <begin position="6"/>
        <end position="206"/>
    </location>
</feature>
<gene>
    <name evidence="2" type="ORF">EYB31_04800</name>
</gene>
<keyword evidence="3" id="KW-1185">Reference proteome</keyword>
<accession>A0A4Q9DWZ7</accession>
<dbReference type="OrthoDB" id="7051823at2"/>
<dbReference type="Gene3D" id="3.60.21.10">
    <property type="match status" value="1"/>
</dbReference>
<reference evidence="2 3" key="1">
    <citation type="submission" date="2019-02" db="EMBL/GenBank/DDBJ databases">
        <title>Paenibacillus sp. nov., isolated from surface-sterilized tissue of Thalictrum simplex L.</title>
        <authorList>
            <person name="Tuo L."/>
        </authorList>
    </citation>
    <scope>NUCLEOTIDE SEQUENCE [LARGE SCALE GENOMIC DNA]</scope>
    <source>
        <strain evidence="2 3">N2SHLJ1</strain>
    </source>
</reference>
<dbReference type="InterPro" id="IPR004843">
    <property type="entry name" value="Calcineurin-like_PHP"/>
</dbReference>
<dbReference type="SUPFAM" id="SSF56300">
    <property type="entry name" value="Metallo-dependent phosphatases"/>
    <property type="match status" value="1"/>
</dbReference>
<dbReference type="InterPro" id="IPR029052">
    <property type="entry name" value="Metallo-depent_PP-like"/>
</dbReference>